<evidence type="ECO:0000256" key="4">
    <source>
        <dbReference type="ARBA" id="ARBA00006558"/>
    </source>
</evidence>
<dbReference type="InterPro" id="IPR031641">
    <property type="entry name" value="PapA_C"/>
</dbReference>
<dbReference type="InterPro" id="IPR023213">
    <property type="entry name" value="CAT-like_dom_sf"/>
</dbReference>
<evidence type="ECO:0000259" key="13">
    <source>
        <dbReference type="Pfam" id="PF16911"/>
    </source>
</evidence>
<dbReference type="Proteomes" id="UP000002247">
    <property type="component" value="Chromosome"/>
</dbReference>
<evidence type="ECO:0000256" key="6">
    <source>
        <dbReference type="ARBA" id="ARBA00013449"/>
    </source>
</evidence>
<keyword evidence="9" id="KW-0012">Acyltransferase</keyword>
<evidence type="ECO:0000256" key="7">
    <source>
        <dbReference type="ARBA" id="ARBA00022516"/>
    </source>
</evidence>
<name>D6ZBL5_SEGRD</name>
<sequence length="409" mass="45274">MTACLEFLYEGLLDTGLLWEAFSLLRQEFPALTGRVETAAGGLEFVVDGHEVAREEVFRVRAVSGGKPDPTPLEIDIAKALAMIEVVSGDCWHRVMFAMSHALADGTHIIAMYARLWEKYTSLVESAQAEIAPSQSFPLSPQAVLESRGIRKGPSTGSERVSRVAWSGEMPSAEDLIDGKMRAVYQKLSLDPELTAMLQTKAKSEGMSLYSALVGAILLAERDAFGEATAEDELTLGLMSLVDGRRRLSPPVGDFEVTNFVGASYIAMDVSRKSDPIDLGKRMHEQIRQDIASGLYLQPMLTQIDIREPREPSIVCSNLGVIPDLSLPTKLTLQDFTPYIYYEILGEDFNLSDRVRKIRAPSLTASVYQIWRLKGRLQINMINLSGTISDKTRKGILDNIEQTCRKLVE</sequence>
<comment type="similarity">
    <text evidence="4">Belongs to the acyltransferase PapA5 family.</text>
</comment>
<protein>
    <recommendedName>
        <fullName evidence="6">Phthiocerol/phthiodiolone dimycocerosyl transferase</fullName>
        <ecNumber evidence="5">2.3.1.282</ecNumber>
    </recommendedName>
    <alternativeName>
        <fullName evidence="12">Acyltransferase PapA5</fullName>
    </alternativeName>
    <alternativeName>
        <fullName evidence="10">Phthiocerol/phthiodiolone O-acyltransferase</fullName>
    </alternativeName>
    <alternativeName>
        <fullName evidence="11">Polyketide synthase-associated protein A5</fullName>
    </alternativeName>
</protein>
<evidence type="ECO:0000313" key="15">
    <source>
        <dbReference type="Proteomes" id="UP000002247"/>
    </source>
</evidence>
<accession>D6ZBL5</accession>
<feature type="domain" description="Phthiocerol/phthiodiolone dimycocerosyl transferase C-terminal" evidence="13">
    <location>
        <begin position="180"/>
        <end position="381"/>
    </location>
</feature>
<evidence type="ECO:0000256" key="5">
    <source>
        <dbReference type="ARBA" id="ARBA00012866"/>
    </source>
</evidence>
<evidence type="ECO:0000256" key="2">
    <source>
        <dbReference type="ARBA" id="ARBA00000625"/>
    </source>
</evidence>
<evidence type="ECO:0000256" key="12">
    <source>
        <dbReference type="ARBA" id="ARBA00033407"/>
    </source>
</evidence>
<dbReference type="EC" id="2.3.1.282" evidence="5"/>
<dbReference type="KEGG" id="srt:Srot_2530"/>
<reference evidence="14 15" key="1">
    <citation type="journal article" date="2010" name="Stand. Genomic Sci.">
        <title>Complete genome sequence of Segniliparus rotundus type strain (CDC 1076).</title>
        <authorList>
            <person name="Sikorski J."/>
            <person name="Lapidus A."/>
            <person name="Copeland A."/>
            <person name="Misra M."/>
            <person name="Glavina Del Rio T."/>
            <person name="Nolan M."/>
            <person name="Lucas S."/>
            <person name="Chen F."/>
            <person name="Tice H."/>
            <person name="Cheng J.F."/>
            <person name="Jando M."/>
            <person name="Schneider S."/>
            <person name="Bruce D."/>
            <person name="Goodwin L."/>
            <person name="Pitluck S."/>
            <person name="Liolios K."/>
            <person name="Mikhailova N."/>
            <person name="Pati A."/>
            <person name="Ivanova N."/>
            <person name="Mavromatis K."/>
            <person name="Chen A."/>
            <person name="Palaniappan K."/>
            <person name="Chertkov O."/>
            <person name="Land M."/>
            <person name="Hauser L."/>
            <person name="Chang Y.J."/>
            <person name="Jeffries C.D."/>
            <person name="Brettin T."/>
            <person name="Detter J.C."/>
            <person name="Han C."/>
            <person name="Rohde M."/>
            <person name="Goker M."/>
            <person name="Bristow J."/>
            <person name="Eisen J.A."/>
            <person name="Markowitz V."/>
            <person name="Hugenholtz P."/>
            <person name="Kyrpides N.C."/>
            <person name="Klenk H.P."/>
        </authorList>
    </citation>
    <scope>NUCLEOTIDE SEQUENCE [LARGE SCALE GENOMIC DNA]</scope>
    <source>
        <strain evidence="15">ATCC BAA-972 / CDC 1076 / CIP 108378 / DSM 44985 / JCM 13578</strain>
    </source>
</reference>
<dbReference type="HOGENOM" id="CLU_050374_0_0_11"/>
<keyword evidence="7" id="KW-0443">Lipid metabolism</keyword>
<dbReference type="EMBL" id="CP001958">
    <property type="protein sequence ID" value="ADG98967.1"/>
    <property type="molecule type" value="Genomic_DNA"/>
</dbReference>
<evidence type="ECO:0000256" key="10">
    <source>
        <dbReference type="ARBA" id="ARBA00030465"/>
    </source>
</evidence>
<comment type="catalytic activity">
    <reaction evidence="2">
        <text>2 a mycocerosyl-[mycocerosic acid synthase] + a phenolphthiocerol = a dimycocerosyl phenolphthiocerol + 2 holo-[mycocerosic acid synthase].</text>
        <dbReference type="EC" id="2.3.1.282"/>
    </reaction>
</comment>
<dbReference type="Pfam" id="PF16911">
    <property type="entry name" value="PapA_C"/>
    <property type="match status" value="1"/>
</dbReference>
<evidence type="ECO:0000256" key="9">
    <source>
        <dbReference type="ARBA" id="ARBA00023315"/>
    </source>
</evidence>
<dbReference type="AlphaFoldDB" id="D6ZBL5"/>
<dbReference type="Gene3D" id="3.30.559.10">
    <property type="entry name" value="Chloramphenicol acetyltransferase-like domain"/>
    <property type="match status" value="1"/>
</dbReference>
<dbReference type="GO" id="GO:0016746">
    <property type="term" value="F:acyltransferase activity"/>
    <property type="evidence" value="ECO:0007669"/>
    <property type="project" value="UniProtKB-KW"/>
</dbReference>
<evidence type="ECO:0000256" key="1">
    <source>
        <dbReference type="ARBA" id="ARBA00000026"/>
    </source>
</evidence>
<evidence type="ECO:0000256" key="8">
    <source>
        <dbReference type="ARBA" id="ARBA00022679"/>
    </source>
</evidence>
<keyword evidence="7" id="KW-0444">Lipid biosynthesis</keyword>
<evidence type="ECO:0000256" key="3">
    <source>
        <dbReference type="ARBA" id="ARBA00001907"/>
    </source>
</evidence>
<proteinExistence type="inferred from homology"/>
<dbReference type="SUPFAM" id="SSF52777">
    <property type="entry name" value="CoA-dependent acyltransferases"/>
    <property type="match status" value="2"/>
</dbReference>
<organism evidence="14 15">
    <name type="scientific">Segniliparus rotundus (strain ATCC BAA-972 / CDC 1076 / CIP 108378 / DSM 44985 / JCM 13578)</name>
    <dbReference type="NCBI Taxonomy" id="640132"/>
    <lineage>
        <taxon>Bacteria</taxon>
        <taxon>Bacillati</taxon>
        <taxon>Actinomycetota</taxon>
        <taxon>Actinomycetes</taxon>
        <taxon>Mycobacteriales</taxon>
        <taxon>Segniliparaceae</taxon>
        <taxon>Segniliparus</taxon>
    </lineage>
</organism>
<dbReference type="STRING" id="640132.Srot_2530"/>
<comment type="catalytic activity">
    <reaction evidence="3">
        <text>2 a mycocerosyl-[mycocerosic acid synthase] + a phthiodiolone = a dimycocerosyl phthiodiolone + 2 holo-[mycocerosic acid synthase].</text>
        <dbReference type="EC" id="2.3.1.282"/>
    </reaction>
</comment>
<dbReference type="Gene3D" id="3.30.559.30">
    <property type="entry name" value="Nonribosomal peptide synthetase, condensation domain"/>
    <property type="match status" value="1"/>
</dbReference>
<evidence type="ECO:0000313" key="14">
    <source>
        <dbReference type="EMBL" id="ADG98967.1"/>
    </source>
</evidence>
<dbReference type="eggNOG" id="COG1020">
    <property type="taxonomic scope" value="Bacteria"/>
</dbReference>
<keyword evidence="8" id="KW-0808">Transferase</keyword>
<evidence type="ECO:0000256" key="11">
    <source>
        <dbReference type="ARBA" id="ARBA00032317"/>
    </source>
</evidence>
<keyword evidence="15" id="KW-1185">Reference proteome</keyword>
<gene>
    <name evidence="14" type="ordered locus">Srot_2530</name>
</gene>
<comment type="catalytic activity">
    <reaction evidence="1">
        <text>2 a mycocerosyl-[mycocerosic acid synthase] + a phthiocerol = a dimycocerosyl phthiocerol + 2 holo-[mycocerosic acid synthase].</text>
        <dbReference type="EC" id="2.3.1.282"/>
    </reaction>
</comment>